<keyword evidence="6" id="KW-1133">Transmembrane helix</keyword>
<dbReference type="PANTHER" id="PTHR43298">
    <property type="entry name" value="MULTIDRUG RESISTANCE PROTEIN NORM-RELATED"/>
    <property type="match status" value="1"/>
</dbReference>
<organism evidence="7 8">
    <name type="scientific">Lentzea fradiae</name>
    <dbReference type="NCBI Taxonomy" id="200378"/>
    <lineage>
        <taxon>Bacteria</taxon>
        <taxon>Bacillati</taxon>
        <taxon>Actinomycetota</taxon>
        <taxon>Actinomycetes</taxon>
        <taxon>Pseudonocardiales</taxon>
        <taxon>Pseudonocardiaceae</taxon>
        <taxon>Lentzea</taxon>
    </lineage>
</organism>
<evidence type="ECO:0000313" key="8">
    <source>
        <dbReference type="Proteomes" id="UP000199623"/>
    </source>
</evidence>
<feature type="transmembrane region" description="Helical" evidence="6">
    <location>
        <begin position="178"/>
        <end position="198"/>
    </location>
</feature>
<dbReference type="InterPro" id="IPR002528">
    <property type="entry name" value="MATE_fam"/>
</dbReference>
<keyword evidence="4" id="KW-0813">Transport</keyword>
<evidence type="ECO:0000313" key="7">
    <source>
        <dbReference type="EMBL" id="SDG57497.1"/>
    </source>
</evidence>
<evidence type="ECO:0000256" key="3">
    <source>
        <dbReference type="ARBA" id="ARBA00020268"/>
    </source>
</evidence>
<dbReference type="Pfam" id="PF01554">
    <property type="entry name" value="MatE"/>
    <property type="match status" value="2"/>
</dbReference>
<dbReference type="PANTHER" id="PTHR43298:SF2">
    <property type="entry name" value="FMN_FAD EXPORTER YEEO-RELATED"/>
    <property type="match status" value="1"/>
</dbReference>
<keyword evidence="6" id="KW-0812">Transmembrane</keyword>
<feature type="transmembrane region" description="Helical" evidence="6">
    <location>
        <begin position="12"/>
        <end position="35"/>
    </location>
</feature>
<accession>A0A1G7VCQ1</accession>
<dbReference type="GO" id="GO:0005886">
    <property type="term" value="C:plasma membrane"/>
    <property type="evidence" value="ECO:0007669"/>
    <property type="project" value="TreeGrafter"/>
</dbReference>
<comment type="function">
    <text evidence="1">Multidrug efflux pump.</text>
</comment>
<comment type="similarity">
    <text evidence="2">Belongs to the multi antimicrobial extrusion (MATE) (TC 2.A.66.1) family.</text>
</comment>
<gene>
    <name evidence="7" type="ORF">SAMN05216553_109152</name>
</gene>
<feature type="transmembrane region" description="Helical" evidence="6">
    <location>
        <begin position="384"/>
        <end position="407"/>
    </location>
</feature>
<dbReference type="CDD" id="cd12082">
    <property type="entry name" value="MATE_like"/>
    <property type="match status" value="1"/>
</dbReference>
<evidence type="ECO:0000256" key="6">
    <source>
        <dbReference type="SAM" id="Phobius"/>
    </source>
</evidence>
<evidence type="ECO:0000256" key="5">
    <source>
        <dbReference type="ARBA" id="ARBA00031636"/>
    </source>
</evidence>
<dbReference type="InterPro" id="IPR050222">
    <property type="entry name" value="MATE_MdtK"/>
</dbReference>
<dbReference type="GO" id="GO:0015297">
    <property type="term" value="F:antiporter activity"/>
    <property type="evidence" value="ECO:0007669"/>
    <property type="project" value="InterPro"/>
</dbReference>
<keyword evidence="6" id="KW-0472">Membrane</keyword>
<feature type="transmembrane region" description="Helical" evidence="6">
    <location>
        <begin position="219"/>
        <end position="242"/>
    </location>
</feature>
<proteinExistence type="inferred from homology"/>
<dbReference type="STRING" id="200378.SAMN05216553_109152"/>
<dbReference type="AlphaFoldDB" id="A0A1G7VCQ1"/>
<feature type="transmembrane region" description="Helical" evidence="6">
    <location>
        <begin position="82"/>
        <end position="104"/>
    </location>
</feature>
<dbReference type="EMBL" id="FNCC01000009">
    <property type="protein sequence ID" value="SDG57497.1"/>
    <property type="molecule type" value="Genomic_DNA"/>
</dbReference>
<dbReference type="Proteomes" id="UP000199623">
    <property type="component" value="Unassembled WGS sequence"/>
</dbReference>
<feature type="transmembrane region" description="Helical" evidence="6">
    <location>
        <begin position="330"/>
        <end position="354"/>
    </location>
</feature>
<dbReference type="GO" id="GO:0042910">
    <property type="term" value="F:xenobiotic transmembrane transporter activity"/>
    <property type="evidence" value="ECO:0007669"/>
    <property type="project" value="InterPro"/>
</dbReference>
<sequence>MLSHDVRRVAGAALPLYVSMVAVSVSALVTTAALGRSGTVELAAFSVTGAVYFPALAAVTGAVRGVLPFVRPGDVEQVVRDGAWLAVFAGLLGAVAVACVPLVARGSGVEPEVVAALGAFPAFMAAGVVITGFGAMGTSVLVGLGRGKAVLRACLLVAACTAVLSPLLVGFFGLNGAGVAYCAAQSVGCAVTMSLLRGELRHGPGWKVHLGHVVELARVGLPLAGTALVKFAVLGVLAIAAARISATAAAAHNIATSLVGLAFTAAIAIGQAVVPVVSARAGGDGVRRAVAAGLVVALVALPVGCGIVVLGDVVPLFSTDPAVVAVVRGLLPLVVLVVFADGVQAVLGFGLVGLKRTTPSLVVFAVCFGVLAAVALGTRDLTGLWVALVVADVAIGVGQGTAFLLAVRLRRTAR</sequence>
<feature type="transmembrane region" description="Helical" evidence="6">
    <location>
        <begin position="149"/>
        <end position="172"/>
    </location>
</feature>
<name>A0A1G7VCQ1_9PSEU</name>
<feature type="transmembrane region" description="Helical" evidence="6">
    <location>
        <begin position="289"/>
        <end position="310"/>
    </location>
</feature>
<feature type="transmembrane region" description="Helical" evidence="6">
    <location>
        <begin position="254"/>
        <end position="277"/>
    </location>
</feature>
<evidence type="ECO:0000256" key="2">
    <source>
        <dbReference type="ARBA" id="ARBA00010199"/>
    </source>
</evidence>
<protein>
    <recommendedName>
        <fullName evidence="3">Probable multidrug resistance protein NorM</fullName>
    </recommendedName>
    <alternativeName>
        <fullName evidence="5">Multidrug-efflux transporter</fullName>
    </alternativeName>
</protein>
<feature type="transmembrane region" description="Helical" evidence="6">
    <location>
        <begin position="47"/>
        <end position="70"/>
    </location>
</feature>
<evidence type="ECO:0000256" key="4">
    <source>
        <dbReference type="ARBA" id="ARBA00022448"/>
    </source>
</evidence>
<feature type="transmembrane region" description="Helical" evidence="6">
    <location>
        <begin position="361"/>
        <end position="378"/>
    </location>
</feature>
<feature type="transmembrane region" description="Helical" evidence="6">
    <location>
        <begin position="116"/>
        <end position="142"/>
    </location>
</feature>
<keyword evidence="8" id="KW-1185">Reference proteome</keyword>
<reference evidence="8" key="1">
    <citation type="submission" date="2016-10" db="EMBL/GenBank/DDBJ databases">
        <authorList>
            <person name="Varghese N."/>
            <person name="Submissions S."/>
        </authorList>
    </citation>
    <scope>NUCLEOTIDE SEQUENCE [LARGE SCALE GENOMIC DNA]</scope>
    <source>
        <strain evidence="8">CGMCC 4.3506</strain>
    </source>
</reference>
<evidence type="ECO:0000256" key="1">
    <source>
        <dbReference type="ARBA" id="ARBA00003408"/>
    </source>
</evidence>